<reference evidence="1" key="1">
    <citation type="journal article" date="2022" name="Int. J. Mol. Sci.">
        <title>Draft Genome of Tanacetum Coccineum: Genomic Comparison of Closely Related Tanacetum-Family Plants.</title>
        <authorList>
            <person name="Yamashiro T."/>
            <person name="Shiraishi A."/>
            <person name="Nakayama K."/>
            <person name="Satake H."/>
        </authorList>
    </citation>
    <scope>NUCLEOTIDE SEQUENCE</scope>
</reference>
<accession>A0ABQ4ZZ69</accession>
<evidence type="ECO:0000313" key="1">
    <source>
        <dbReference type="EMBL" id="GJS94636.1"/>
    </source>
</evidence>
<evidence type="ECO:0008006" key="3">
    <source>
        <dbReference type="Google" id="ProtNLM"/>
    </source>
</evidence>
<comment type="caution">
    <text evidence="1">The sequence shown here is derived from an EMBL/GenBank/DDBJ whole genome shotgun (WGS) entry which is preliminary data.</text>
</comment>
<dbReference type="EMBL" id="BQNB010011747">
    <property type="protein sequence ID" value="GJS94636.1"/>
    <property type="molecule type" value="Genomic_DNA"/>
</dbReference>
<organism evidence="1 2">
    <name type="scientific">Tanacetum coccineum</name>
    <dbReference type="NCBI Taxonomy" id="301880"/>
    <lineage>
        <taxon>Eukaryota</taxon>
        <taxon>Viridiplantae</taxon>
        <taxon>Streptophyta</taxon>
        <taxon>Embryophyta</taxon>
        <taxon>Tracheophyta</taxon>
        <taxon>Spermatophyta</taxon>
        <taxon>Magnoliopsida</taxon>
        <taxon>eudicotyledons</taxon>
        <taxon>Gunneridae</taxon>
        <taxon>Pentapetalae</taxon>
        <taxon>asterids</taxon>
        <taxon>campanulids</taxon>
        <taxon>Asterales</taxon>
        <taxon>Asteraceae</taxon>
        <taxon>Asteroideae</taxon>
        <taxon>Anthemideae</taxon>
        <taxon>Anthemidinae</taxon>
        <taxon>Tanacetum</taxon>
    </lineage>
</organism>
<gene>
    <name evidence="1" type="ORF">Tco_0801604</name>
</gene>
<proteinExistence type="predicted"/>
<reference evidence="1" key="2">
    <citation type="submission" date="2022-01" db="EMBL/GenBank/DDBJ databases">
        <authorList>
            <person name="Yamashiro T."/>
            <person name="Shiraishi A."/>
            <person name="Satake H."/>
            <person name="Nakayama K."/>
        </authorList>
    </citation>
    <scope>NUCLEOTIDE SEQUENCE</scope>
</reference>
<keyword evidence="2" id="KW-1185">Reference proteome</keyword>
<sequence>MILFSSRWNMSFNESREYKKTFIGSGVGTGSMQALQGDEFEVEPQDGHTFEVKPHGNVDHVVASQEYREDSNEAAFVVAAVEKNYAYESLIFNDTVSCEVISKWKAGLKDDMDARSDVIHIEKLVQTLLKGHSILLLEGSLLGDCDVEKNGKWSCIYAVGSQEYQMVCTRLDIASADVGMLDKFDHGLQTDVQVFVDFDYAMGRSNTRWMTKVEIE</sequence>
<evidence type="ECO:0000313" key="2">
    <source>
        <dbReference type="Proteomes" id="UP001151760"/>
    </source>
</evidence>
<dbReference type="Proteomes" id="UP001151760">
    <property type="component" value="Unassembled WGS sequence"/>
</dbReference>
<name>A0ABQ4ZZ69_9ASTR</name>
<protein>
    <recommendedName>
        <fullName evidence="3">Zinc finger, CCHC-type</fullName>
    </recommendedName>
</protein>